<dbReference type="InterPro" id="IPR020904">
    <property type="entry name" value="Sc_DH/Rdtase_CS"/>
</dbReference>
<dbReference type="Gene3D" id="3.40.50.720">
    <property type="entry name" value="NAD(P)-binding Rossmann-like Domain"/>
    <property type="match status" value="1"/>
</dbReference>
<accession>A0AAQ3WC03</accession>
<dbReference type="RefSeq" id="WP_086315504.1">
    <property type="nucleotide sequence ID" value="NZ_CP147244.1"/>
</dbReference>
<dbReference type="PRINTS" id="PR00081">
    <property type="entry name" value="GDHRDH"/>
</dbReference>
<dbReference type="NCBIfam" id="NF006776">
    <property type="entry name" value="PRK09291.1"/>
    <property type="match status" value="1"/>
</dbReference>
<evidence type="ECO:0000256" key="2">
    <source>
        <dbReference type="ARBA" id="ARBA00023002"/>
    </source>
</evidence>
<dbReference type="PANTHER" id="PTHR42901">
    <property type="entry name" value="ALCOHOL DEHYDROGENASE"/>
    <property type="match status" value="1"/>
</dbReference>
<dbReference type="Pfam" id="PF00106">
    <property type="entry name" value="adh_short"/>
    <property type="match status" value="1"/>
</dbReference>
<comment type="similarity">
    <text evidence="1 3">Belongs to the short-chain dehydrogenases/reductases (SDR) family.</text>
</comment>
<gene>
    <name evidence="4" type="ORF">A5821_002989</name>
</gene>
<name>A0AAQ3WC03_9ENTE</name>
<organism evidence="4 5">
    <name type="scientific">Candidatus Enterococcus palustris</name>
    <dbReference type="NCBI Taxonomy" id="1834189"/>
    <lineage>
        <taxon>Bacteria</taxon>
        <taxon>Bacillati</taxon>
        <taxon>Bacillota</taxon>
        <taxon>Bacilli</taxon>
        <taxon>Lactobacillales</taxon>
        <taxon>Enterococcaceae</taxon>
        <taxon>Enterococcus</taxon>
    </lineage>
</organism>
<evidence type="ECO:0000256" key="1">
    <source>
        <dbReference type="ARBA" id="ARBA00006484"/>
    </source>
</evidence>
<keyword evidence="5" id="KW-1185">Reference proteome</keyword>
<evidence type="ECO:0000313" key="5">
    <source>
        <dbReference type="Proteomes" id="UP000194948"/>
    </source>
</evidence>
<dbReference type="Proteomes" id="UP000194948">
    <property type="component" value="Chromosome"/>
</dbReference>
<evidence type="ECO:0000313" key="4">
    <source>
        <dbReference type="EMBL" id="WYK01852.1"/>
    </source>
</evidence>
<reference evidence="5" key="1">
    <citation type="submission" date="2017-05" db="EMBL/GenBank/DDBJ databases">
        <title>The Genome Sequence of EEnterococcus faecalis 9F2_4866.</title>
        <authorList>
            <consortium name="The Broad Institute Genomics Platform"/>
            <consortium name="The Broad Institute Genomic Center for Infectious Diseases"/>
            <person name="Earl A."/>
            <person name="Manson A."/>
            <person name="Schwartman J."/>
            <person name="Gilmore M."/>
            <person name="Abouelleil A."/>
            <person name="Cao P."/>
            <person name="Chapman S."/>
            <person name="Cusick C."/>
            <person name="Shea T."/>
            <person name="Young S."/>
            <person name="Neafsey D."/>
            <person name="Nusbaum C."/>
            <person name="Birren B."/>
        </authorList>
    </citation>
    <scope>NUCLEOTIDE SEQUENCE [LARGE SCALE GENOMIC DNA]</scope>
    <source>
        <strain evidence="5">7F3_DIV0205</strain>
    </source>
</reference>
<dbReference type="PRINTS" id="PR00080">
    <property type="entry name" value="SDRFAMILY"/>
</dbReference>
<dbReference type="EMBL" id="CP147244">
    <property type="protein sequence ID" value="WYK01852.1"/>
    <property type="molecule type" value="Genomic_DNA"/>
</dbReference>
<dbReference type="GO" id="GO:0016491">
    <property type="term" value="F:oxidoreductase activity"/>
    <property type="evidence" value="ECO:0007669"/>
    <property type="project" value="UniProtKB-KW"/>
</dbReference>
<sequence>MDKKKIVITGAGSGFGRDWSIALAKRGHEVIALVETVSQIIQVKQLAEQNKCTIAVEKIDITSKKDQEYAWKNFPNIDILVNNAGIGEGGPISEIPVELVRHEFEVNVFSNLEFTQGFIKQMVRNKKGKIIFISSIAGFIGGRFSGAYAASKHAVEAIAEAMSDELEPFGIQVATINPGPYQTGFNDQIIKNLKKWYDPKINFIDASDTSFPIEQDDPKDIIPGVIAVIESDSDSFRNVFPKKYEKIIKEEQQAIWTKKQNKNSTIKK</sequence>
<dbReference type="InterPro" id="IPR002347">
    <property type="entry name" value="SDR_fam"/>
</dbReference>
<dbReference type="InterPro" id="IPR036291">
    <property type="entry name" value="NAD(P)-bd_dom_sf"/>
</dbReference>
<evidence type="ECO:0008006" key="6">
    <source>
        <dbReference type="Google" id="ProtNLM"/>
    </source>
</evidence>
<dbReference type="CDD" id="cd05374">
    <property type="entry name" value="17beta-HSD-like_SDR_c"/>
    <property type="match status" value="1"/>
</dbReference>
<evidence type="ECO:0000256" key="3">
    <source>
        <dbReference type="RuleBase" id="RU000363"/>
    </source>
</evidence>
<reference evidence="4 5" key="2">
    <citation type="submission" date="2024-03" db="EMBL/GenBank/DDBJ databases">
        <title>The Genome Sequence of Enterococcus sp. DIV0205d.</title>
        <authorList>
            <consortium name="The Broad Institute Genomics Platform"/>
            <consortium name="The Broad Institute Microbial Omics Core"/>
            <consortium name="The Broad Institute Genomic Center for Infectious Diseases"/>
            <person name="Earl A."/>
            <person name="Manson A."/>
            <person name="Gilmore M."/>
            <person name="Schwartman J."/>
            <person name="Shea T."/>
            <person name="Abouelleil A."/>
            <person name="Cao P."/>
            <person name="Chapman S."/>
            <person name="Cusick C."/>
            <person name="Young S."/>
            <person name="Neafsey D."/>
            <person name="Nusbaum C."/>
            <person name="Birren B."/>
        </authorList>
    </citation>
    <scope>NUCLEOTIDE SEQUENCE [LARGE SCALE GENOMIC DNA]</scope>
    <source>
        <strain evidence="4 5">7F3_DIV0205</strain>
    </source>
</reference>
<dbReference type="PANTHER" id="PTHR42901:SF1">
    <property type="entry name" value="ALCOHOL DEHYDROGENASE"/>
    <property type="match status" value="1"/>
</dbReference>
<protein>
    <recommendedName>
        <fullName evidence="6">Short chain dehydrogenase</fullName>
    </recommendedName>
</protein>
<dbReference type="PROSITE" id="PS00061">
    <property type="entry name" value="ADH_SHORT"/>
    <property type="match status" value="1"/>
</dbReference>
<keyword evidence="2" id="KW-0560">Oxidoreductase</keyword>
<proteinExistence type="inferred from homology"/>
<dbReference type="SUPFAM" id="SSF51735">
    <property type="entry name" value="NAD(P)-binding Rossmann-fold domains"/>
    <property type="match status" value="1"/>
</dbReference>
<dbReference type="AlphaFoldDB" id="A0AAQ3WC03"/>